<accession>A0A0J9XEQ8</accession>
<proteinExistence type="predicted"/>
<evidence type="ECO:0000313" key="2">
    <source>
        <dbReference type="Proteomes" id="UP000242525"/>
    </source>
</evidence>
<dbReference type="Proteomes" id="UP000242525">
    <property type="component" value="Unassembled WGS sequence"/>
</dbReference>
<comment type="caution">
    <text evidence="1">The sequence shown here is derived from an EMBL/GenBank/DDBJ whole genome shotgun (WGS) entry which is preliminary data.</text>
</comment>
<dbReference type="Gene3D" id="3.20.170.20">
    <property type="entry name" value="Protein of unknown function DUF952"/>
    <property type="match status" value="1"/>
</dbReference>
<evidence type="ECO:0000313" key="1">
    <source>
        <dbReference type="EMBL" id="CDO55389.1"/>
    </source>
</evidence>
<dbReference type="InterPro" id="IPR009297">
    <property type="entry name" value="DUF952"/>
</dbReference>
<dbReference type="PANTHER" id="PTHR34129">
    <property type="entry name" value="BLR1139 PROTEIN"/>
    <property type="match status" value="1"/>
</dbReference>
<keyword evidence="2" id="KW-1185">Reference proteome</keyword>
<dbReference type="AlphaFoldDB" id="A0A0J9XEQ8"/>
<protein>
    <recommendedName>
        <fullName evidence="3">DUF952 domain-containing protein</fullName>
    </recommendedName>
</protein>
<sequence length="132" mass="14627">MVVYKIFDQVPAEAQPGHADPEAVVPKLGIDVSDGFYHLSARAEVAGTLSRFFSAADKVYIAHIDIPSDRTIVPEVGHLGNEPGESRLQWDEVRLSDTGAVTYFPHIYGNIRNKHVLKIETVHQNADGTWTF</sequence>
<evidence type="ECO:0008006" key="3">
    <source>
        <dbReference type="Google" id="ProtNLM"/>
    </source>
</evidence>
<gene>
    <name evidence="1" type="ORF">BN980_GECA11s00406g</name>
</gene>
<name>A0A0J9XEQ8_GEOCN</name>
<dbReference type="Pfam" id="PF06108">
    <property type="entry name" value="DUF952"/>
    <property type="match status" value="1"/>
</dbReference>
<reference evidence="1" key="1">
    <citation type="submission" date="2014-03" db="EMBL/GenBank/DDBJ databases">
        <authorList>
            <person name="Casaregola S."/>
        </authorList>
    </citation>
    <scope>NUCLEOTIDE SEQUENCE [LARGE SCALE GENOMIC DNA]</scope>
    <source>
        <strain evidence="1">CLIB 918</strain>
    </source>
</reference>
<organism evidence="1 2">
    <name type="scientific">Geotrichum candidum</name>
    <name type="common">Oospora lactis</name>
    <name type="synonym">Dipodascus geotrichum</name>
    <dbReference type="NCBI Taxonomy" id="1173061"/>
    <lineage>
        <taxon>Eukaryota</taxon>
        <taxon>Fungi</taxon>
        <taxon>Dikarya</taxon>
        <taxon>Ascomycota</taxon>
        <taxon>Saccharomycotina</taxon>
        <taxon>Dipodascomycetes</taxon>
        <taxon>Dipodascales</taxon>
        <taxon>Dipodascaceae</taxon>
        <taxon>Geotrichum</taxon>
    </lineage>
</organism>
<dbReference type="OrthoDB" id="3335358at2759"/>
<dbReference type="SUPFAM" id="SSF56399">
    <property type="entry name" value="ADP-ribosylation"/>
    <property type="match status" value="1"/>
</dbReference>
<dbReference type="EMBL" id="CCBN010000011">
    <property type="protein sequence ID" value="CDO55389.1"/>
    <property type="molecule type" value="Genomic_DNA"/>
</dbReference>
<dbReference type="PANTHER" id="PTHR34129:SF1">
    <property type="entry name" value="DUF952 DOMAIN-CONTAINING PROTEIN"/>
    <property type="match status" value="1"/>
</dbReference>